<dbReference type="EMBL" id="JASBWR010000050">
    <property type="protein sequence ID" value="KAJ9102771.1"/>
    <property type="molecule type" value="Genomic_DNA"/>
</dbReference>
<evidence type="ECO:0000313" key="1">
    <source>
        <dbReference type="EMBL" id="KAJ9102771.1"/>
    </source>
</evidence>
<name>A0ACC2VUG9_9TREE</name>
<protein>
    <submittedName>
        <fullName evidence="1">Uncharacterized protein</fullName>
    </submittedName>
</protein>
<accession>A0ACC2VUG9</accession>
<proteinExistence type="predicted"/>
<comment type="caution">
    <text evidence="1">The sequence shown here is derived from an EMBL/GenBank/DDBJ whole genome shotgun (WGS) entry which is preliminary data.</text>
</comment>
<sequence length="284" mass="32562">MAIKTQSTASILPEKQALLDKILGIAQEEQRRGNKSITKENLAALERHVLERKRLAGGSKSKNKPSLPVPEAPKPLVCPLFEKYNLPNQSTTPNHRRIRRQVNLGSKFTLKKLEFIFVQVLEMVANLLDNLHLFLKLPGFPEGLVKVLLHTNKLWVLILVFLIRKTVLQLLNVIRKEKKVNVELNILSQSKNSKVLLNSESQDPSNIYRKYEKVLKDLRFDKSMLVLELIGNFMDLAFNVIELYGVPVPDWLMSGLNFASMAMTVYRMNKDDEYIDDDITEDLI</sequence>
<evidence type="ECO:0000313" key="2">
    <source>
        <dbReference type="Proteomes" id="UP001241377"/>
    </source>
</evidence>
<keyword evidence="2" id="KW-1185">Reference proteome</keyword>
<dbReference type="Proteomes" id="UP001241377">
    <property type="component" value="Unassembled WGS sequence"/>
</dbReference>
<reference evidence="1" key="1">
    <citation type="submission" date="2023-04" db="EMBL/GenBank/DDBJ databases">
        <title>Draft Genome sequencing of Naganishia species isolated from polar environments using Oxford Nanopore Technology.</title>
        <authorList>
            <person name="Leo P."/>
            <person name="Venkateswaran K."/>
        </authorList>
    </citation>
    <scope>NUCLEOTIDE SEQUENCE</scope>
    <source>
        <strain evidence="1">MNA-CCFEE 5261</strain>
    </source>
</reference>
<gene>
    <name evidence="1" type="ORF">QFC19_004689</name>
</gene>
<organism evidence="1 2">
    <name type="scientific">Naganishia cerealis</name>
    <dbReference type="NCBI Taxonomy" id="610337"/>
    <lineage>
        <taxon>Eukaryota</taxon>
        <taxon>Fungi</taxon>
        <taxon>Dikarya</taxon>
        <taxon>Basidiomycota</taxon>
        <taxon>Agaricomycotina</taxon>
        <taxon>Tremellomycetes</taxon>
        <taxon>Filobasidiales</taxon>
        <taxon>Filobasidiaceae</taxon>
        <taxon>Naganishia</taxon>
    </lineage>
</organism>